<accession>A0A2P1NJQ3</accession>
<organism evidence="4 5">
    <name type="scientific">Pulveribacter suum</name>
    <dbReference type="NCBI Taxonomy" id="2116657"/>
    <lineage>
        <taxon>Bacteria</taxon>
        <taxon>Pseudomonadati</taxon>
        <taxon>Pseudomonadota</taxon>
        <taxon>Betaproteobacteria</taxon>
        <taxon>Burkholderiales</taxon>
        <taxon>Comamonadaceae</taxon>
        <taxon>Pulveribacter</taxon>
    </lineage>
</organism>
<feature type="region of interest" description="Disordered" evidence="2">
    <location>
        <begin position="1"/>
        <end position="59"/>
    </location>
</feature>
<reference evidence="5" key="1">
    <citation type="submission" date="2018-03" db="EMBL/GenBank/DDBJ databases">
        <title>Genome sequencing of Melaminivora sp. strain SC2-7.</title>
        <authorList>
            <person name="Kim S.-J."/>
            <person name="Heo J."/>
            <person name="Ahn J.-H."/>
            <person name="Kwon S.-W."/>
        </authorList>
    </citation>
    <scope>NUCLEOTIDE SEQUENCE [LARGE SCALE GENOMIC DNA]</scope>
    <source>
        <strain evidence="5">SC2-7</strain>
    </source>
</reference>
<proteinExistence type="inferred from homology"/>
<dbReference type="InterPro" id="IPR036629">
    <property type="entry name" value="YjbJ_sf"/>
</dbReference>
<evidence type="ECO:0000313" key="5">
    <source>
        <dbReference type="Proteomes" id="UP000241829"/>
    </source>
</evidence>
<evidence type="ECO:0000313" key="4">
    <source>
        <dbReference type="EMBL" id="AVP57251.1"/>
    </source>
</evidence>
<dbReference type="InterPro" id="IPR008462">
    <property type="entry name" value="CsbD"/>
</dbReference>
<keyword evidence="5" id="KW-1185">Reference proteome</keyword>
<dbReference type="RefSeq" id="WP_106845807.1">
    <property type="nucleotide sequence ID" value="NZ_CP027792.1"/>
</dbReference>
<gene>
    <name evidence="4" type="ORF">C7H73_05915</name>
</gene>
<dbReference type="KEGG" id="melm:C7H73_05915"/>
<feature type="compositionally biased region" description="Basic and acidic residues" evidence="2">
    <location>
        <begin position="50"/>
        <end position="59"/>
    </location>
</feature>
<feature type="domain" description="CsbD-like" evidence="3">
    <location>
        <begin position="4"/>
        <end position="56"/>
    </location>
</feature>
<sequence length="59" mass="6264">MNTDQIKGAAKEVAGKVQQKTGEVFNSPEQQVKGVAKQVEGGAQKSYGNAKEDIKDATK</sequence>
<name>A0A2P1NJQ3_9BURK</name>
<dbReference type="Gene3D" id="1.10.1470.10">
    <property type="entry name" value="YjbJ"/>
    <property type="match status" value="1"/>
</dbReference>
<dbReference type="Pfam" id="PF05532">
    <property type="entry name" value="CsbD"/>
    <property type="match status" value="1"/>
</dbReference>
<dbReference type="EMBL" id="CP027792">
    <property type="protein sequence ID" value="AVP57251.1"/>
    <property type="molecule type" value="Genomic_DNA"/>
</dbReference>
<dbReference type="AlphaFoldDB" id="A0A2P1NJQ3"/>
<dbReference type="SUPFAM" id="SSF69047">
    <property type="entry name" value="Hypothetical protein YjbJ"/>
    <property type="match status" value="1"/>
</dbReference>
<evidence type="ECO:0000256" key="2">
    <source>
        <dbReference type="SAM" id="MobiDB-lite"/>
    </source>
</evidence>
<dbReference type="OrthoDB" id="8564562at2"/>
<evidence type="ECO:0000256" key="1">
    <source>
        <dbReference type="ARBA" id="ARBA00009129"/>
    </source>
</evidence>
<protein>
    <submittedName>
        <fullName evidence="4">CsbD family protein</fullName>
    </submittedName>
</protein>
<evidence type="ECO:0000259" key="3">
    <source>
        <dbReference type="Pfam" id="PF05532"/>
    </source>
</evidence>
<dbReference type="Proteomes" id="UP000241829">
    <property type="component" value="Chromosome"/>
</dbReference>
<comment type="similarity">
    <text evidence="1">Belongs to the UPF0337 (CsbD) family.</text>
</comment>